<dbReference type="AlphaFoldDB" id="E6K384"/>
<dbReference type="eggNOG" id="ENOG502Z7RJ">
    <property type="taxonomic scope" value="Bacteria"/>
</dbReference>
<keyword evidence="3" id="KW-1185">Reference proteome</keyword>
<dbReference type="EMBL" id="AEPD01000005">
    <property type="protein sequence ID" value="EFU31967.1"/>
    <property type="molecule type" value="Genomic_DNA"/>
</dbReference>
<dbReference type="STRING" id="873513.HMPREF6485_0069"/>
<organism evidence="2 3">
    <name type="scientific">Segatella buccae ATCC 33574</name>
    <dbReference type="NCBI Taxonomy" id="873513"/>
    <lineage>
        <taxon>Bacteria</taxon>
        <taxon>Pseudomonadati</taxon>
        <taxon>Bacteroidota</taxon>
        <taxon>Bacteroidia</taxon>
        <taxon>Bacteroidales</taxon>
        <taxon>Prevotellaceae</taxon>
        <taxon>Segatella</taxon>
    </lineage>
</organism>
<comment type="caution">
    <text evidence="2">The sequence shown here is derived from an EMBL/GenBank/DDBJ whole genome shotgun (WGS) entry which is preliminary data.</text>
</comment>
<feature type="domain" description="Nucleotide modification associated" evidence="1">
    <location>
        <begin position="153"/>
        <end position="214"/>
    </location>
</feature>
<sequence>MQRYEKFFIYIINRKGFYLAVSFEMLKFAANLEVLMTDTNQTEEQFKSVLTECRTLFEKKLHDYGASWRILRPSALTDQLFIKAKRIRSLEIKKESRVGDGIRPEFIALINYGIVGLVQLAKGFVDEVDMRPEEALALYDRYAREALELMLKKNHDYDEAWRSMRVSSYTDFILTKIQRIKELEDLHGEAFVSEGIDANYMDIINYAVFGAIRMKEGEAQ</sequence>
<feature type="domain" description="Nucleotide modification associated" evidence="1">
    <location>
        <begin position="60"/>
        <end position="120"/>
    </location>
</feature>
<evidence type="ECO:0000259" key="1">
    <source>
        <dbReference type="Pfam" id="PF07659"/>
    </source>
</evidence>
<proteinExistence type="predicted"/>
<dbReference type="HOGENOM" id="CLU_123222_0_0_10"/>
<name>E6K384_9BACT</name>
<dbReference type="Proteomes" id="UP000003112">
    <property type="component" value="Unassembled WGS sequence"/>
</dbReference>
<dbReference type="InterPro" id="IPR011630">
    <property type="entry name" value="DUF1599"/>
</dbReference>
<protein>
    <recommendedName>
        <fullName evidence="1">Nucleotide modification associated domain-containing protein</fullName>
    </recommendedName>
</protein>
<accession>E6K384</accession>
<evidence type="ECO:0000313" key="3">
    <source>
        <dbReference type="Proteomes" id="UP000003112"/>
    </source>
</evidence>
<evidence type="ECO:0000313" key="2">
    <source>
        <dbReference type="EMBL" id="EFU31967.1"/>
    </source>
</evidence>
<gene>
    <name evidence="2" type="ORF">HMPREF6485_0069</name>
</gene>
<dbReference type="Pfam" id="PF07659">
    <property type="entry name" value="DUF1599"/>
    <property type="match status" value="2"/>
</dbReference>
<reference evidence="2 3" key="1">
    <citation type="submission" date="2010-10" db="EMBL/GenBank/DDBJ databases">
        <authorList>
            <person name="Muzny D."/>
            <person name="Qin X."/>
            <person name="Deng J."/>
            <person name="Jiang H."/>
            <person name="Liu Y."/>
            <person name="Qu J."/>
            <person name="Song X.-Z."/>
            <person name="Zhang L."/>
            <person name="Thornton R."/>
            <person name="Coyle M."/>
            <person name="Francisco L."/>
            <person name="Jackson L."/>
            <person name="Javaid M."/>
            <person name="Korchina V."/>
            <person name="Kovar C."/>
            <person name="Mata R."/>
            <person name="Mathew T."/>
            <person name="Ngo R."/>
            <person name="Nguyen L."/>
            <person name="Nguyen N."/>
            <person name="Okwuonu G."/>
            <person name="Ongeri F."/>
            <person name="Pham C."/>
            <person name="Simmons D."/>
            <person name="Wilczek-Boney K."/>
            <person name="Hale W."/>
            <person name="Jakkamsetti A."/>
            <person name="Pham P."/>
            <person name="Ruth R."/>
            <person name="San Lucas F."/>
            <person name="Warren J."/>
            <person name="Zhang J."/>
            <person name="Zhao Z."/>
            <person name="Zhou C."/>
            <person name="Zhu D."/>
            <person name="Lee S."/>
            <person name="Bess C."/>
            <person name="Blankenburg K."/>
            <person name="Forbes L."/>
            <person name="Fu Q."/>
            <person name="Gubbala S."/>
            <person name="Hirani K."/>
            <person name="Jayaseelan J.C."/>
            <person name="Lara F."/>
            <person name="Munidasa M."/>
            <person name="Palculict T."/>
            <person name="Patil S."/>
            <person name="Pu L.-L."/>
            <person name="Saada N."/>
            <person name="Tang L."/>
            <person name="Weissenberger G."/>
            <person name="Zhu Y."/>
            <person name="Hemphill L."/>
            <person name="Shang Y."/>
            <person name="Youmans B."/>
            <person name="Ayvaz T."/>
            <person name="Ross M."/>
            <person name="Santibanez J."/>
            <person name="Aqrawi P."/>
            <person name="Gross S."/>
            <person name="Joshi V."/>
            <person name="Fowler G."/>
            <person name="Nazareth L."/>
            <person name="Reid J."/>
            <person name="Worley K."/>
            <person name="Petrosino J."/>
            <person name="Highlander S."/>
            <person name="Gibbs R."/>
        </authorList>
    </citation>
    <scope>NUCLEOTIDE SEQUENCE [LARGE SCALE GENOMIC DNA]</scope>
    <source>
        <strain evidence="2 3">ATCC 33574</strain>
    </source>
</reference>